<gene>
    <name evidence="1" type="ORF">GCM10025876_00160</name>
    <name evidence="2" type="ORF">GCM10025876_39140</name>
</gene>
<dbReference type="EMBL" id="BSUN01000001">
    <property type="protein sequence ID" value="GMA37710.1"/>
    <property type="molecule type" value="Genomic_DNA"/>
</dbReference>
<reference evidence="3" key="2">
    <citation type="journal article" date="2019" name="Int. J. Syst. Evol. Microbiol.">
        <title>The Global Catalogue of Microorganisms (GCM) 10K type strain sequencing project: providing services to taxonomists for standard genome sequencing and annotation.</title>
        <authorList>
            <consortium name="The Broad Institute Genomics Platform"/>
            <consortium name="The Broad Institute Genome Sequencing Center for Infectious Disease"/>
            <person name="Wu L."/>
            <person name="Ma J."/>
        </authorList>
    </citation>
    <scope>NUCLEOTIDE SEQUENCE [LARGE SCALE GENOMIC DNA]</scope>
    <source>
        <strain evidence="3">NBRC 112299</strain>
    </source>
</reference>
<evidence type="ECO:0000313" key="2">
    <source>
        <dbReference type="EMBL" id="GMA37710.1"/>
    </source>
</evidence>
<keyword evidence="3" id="KW-1185">Reference proteome</keyword>
<name>A0ABQ6IK64_9MICO</name>
<dbReference type="Proteomes" id="UP001157125">
    <property type="component" value="Unassembled WGS sequence"/>
</dbReference>
<proteinExistence type="predicted"/>
<reference evidence="2" key="1">
    <citation type="journal article" date="2014" name="Int. J. Syst. Evol. Microbiol.">
        <title>Complete genome of a new Firmicutes species belonging to the dominant human colonic microbiota ('Ruminococcus bicirculans') reveals two chromosomes and a selective capacity to utilize plant glucans.</title>
        <authorList>
            <consortium name="NISC Comparative Sequencing Program"/>
            <person name="Wegmann U."/>
            <person name="Louis P."/>
            <person name="Goesmann A."/>
            <person name="Henrissat B."/>
            <person name="Duncan S.H."/>
            <person name="Flint H.J."/>
        </authorList>
    </citation>
    <scope>NUCLEOTIDE SEQUENCE</scope>
    <source>
        <strain evidence="2">NBRC 112299</strain>
    </source>
</reference>
<protein>
    <submittedName>
        <fullName evidence="2">Uncharacterized protein</fullName>
    </submittedName>
</protein>
<dbReference type="EMBL" id="BSUN01000001">
    <property type="protein sequence ID" value="GMA33812.1"/>
    <property type="molecule type" value="Genomic_DNA"/>
</dbReference>
<sequence>MVYMFLLLILGGMVAVLVINGLRSQAVVTSTVKNTGEMQNAASGIAYDVRYAKDVKVSTDGTLLRTKTWVGDPDAGAYTCRAWIYDAAKGELRRTTDTAKVVAATASSSSSWTIAVSDVVVPTGTKAFVRDESAGTVKVFIDGDPDVWGHGTRIDTTVLQRPQADEAGVTCW</sequence>
<evidence type="ECO:0000313" key="1">
    <source>
        <dbReference type="EMBL" id="GMA33812.1"/>
    </source>
</evidence>
<evidence type="ECO:0000313" key="3">
    <source>
        <dbReference type="Proteomes" id="UP001157125"/>
    </source>
</evidence>
<organism evidence="2 3">
    <name type="scientific">Demequina litorisediminis</name>
    <dbReference type="NCBI Taxonomy" id="1849022"/>
    <lineage>
        <taxon>Bacteria</taxon>
        <taxon>Bacillati</taxon>
        <taxon>Actinomycetota</taxon>
        <taxon>Actinomycetes</taxon>
        <taxon>Micrococcales</taxon>
        <taxon>Demequinaceae</taxon>
        <taxon>Demequina</taxon>
    </lineage>
</organism>
<reference evidence="2" key="3">
    <citation type="submission" date="2023-02" db="EMBL/GenBank/DDBJ databases">
        <authorList>
            <person name="Sun Q."/>
            <person name="Mori K."/>
        </authorList>
    </citation>
    <scope>NUCLEOTIDE SEQUENCE</scope>
    <source>
        <strain evidence="2">NBRC 112299</strain>
    </source>
</reference>
<comment type="caution">
    <text evidence="2">The sequence shown here is derived from an EMBL/GenBank/DDBJ whole genome shotgun (WGS) entry which is preliminary data.</text>
</comment>
<accession>A0ABQ6IK64</accession>